<dbReference type="PANTHER" id="PTHR21089">
    <property type="entry name" value="SHIKIMATE DEHYDROGENASE"/>
    <property type="match status" value="1"/>
</dbReference>
<comment type="pathway">
    <text evidence="1">Metabolic intermediate biosynthesis; chorismate biosynthesis; chorismate from D-erythrose 4-phosphate and phosphoenolpyruvate: step 4/7.</text>
</comment>
<proteinExistence type="predicted"/>
<dbReference type="GO" id="GO:0019632">
    <property type="term" value="P:shikimate metabolic process"/>
    <property type="evidence" value="ECO:0007669"/>
    <property type="project" value="TreeGrafter"/>
</dbReference>
<dbReference type="InterPro" id="IPR022893">
    <property type="entry name" value="Shikimate_DH_fam"/>
</dbReference>
<keyword evidence="2 5" id="KW-0560">Oxidoreductase</keyword>
<dbReference type="OrthoDB" id="9792692at2"/>
<sequence>MQLYGLIGFPLGHSFSKGYFTAKFEKEHIENSTYENFPLPDINGFPELVHSLPNLKGLNVTIPHKTAVIPFLDELDPAAKAIGAVNTIRNEGGRLTGYNTDTIGFRESLEVLLQPHHKHALVLGTGGASKAVVYTLRQLGITYRLVSRHPQGPDDLRYEQIDAAILEKYTLLINTTPLGMHPATDTAPPLPYEYLDARHFLYDLVYNPGKTLFLHKGEAQGAAIKNGHEMLVLQAEAAWKIWNKA</sequence>
<dbReference type="SUPFAM" id="SSF51735">
    <property type="entry name" value="NAD(P)-binding Rossmann-fold domains"/>
    <property type="match status" value="1"/>
</dbReference>
<evidence type="ECO:0000259" key="4">
    <source>
        <dbReference type="Pfam" id="PF08501"/>
    </source>
</evidence>
<dbReference type="AlphaFoldDB" id="A0A2T7BF53"/>
<keyword evidence="6" id="KW-1185">Reference proteome</keyword>
<dbReference type="Gene3D" id="3.40.50.10860">
    <property type="entry name" value="Leucine Dehydrogenase, chain A, domain 1"/>
    <property type="match status" value="1"/>
</dbReference>
<dbReference type="GO" id="GO:0050661">
    <property type="term" value="F:NADP binding"/>
    <property type="evidence" value="ECO:0007669"/>
    <property type="project" value="TreeGrafter"/>
</dbReference>
<dbReference type="InterPro" id="IPR046346">
    <property type="entry name" value="Aminoacid_DH-like_N_sf"/>
</dbReference>
<dbReference type="GO" id="GO:0004764">
    <property type="term" value="F:shikimate 3-dehydrogenase (NADP+) activity"/>
    <property type="evidence" value="ECO:0007669"/>
    <property type="project" value="UniProtKB-EC"/>
</dbReference>
<evidence type="ECO:0000256" key="1">
    <source>
        <dbReference type="ARBA" id="ARBA00004871"/>
    </source>
</evidence>
<dbReference type="SUPFAM" id="SSF53223">
    <property type="entry name" value="Aminoacid dehydrogenase-like, N-terminal domain"/>
    <property type="match status" value="1"/>
</dbReference>
<reference evidence="5 6" key="1">
    <citation type="submission" date="2018-04" db="EMBL/GenBank/DDBJ databases">
        <title>Chitinophaga fuyangensis sp. nov., isolated from soil in a chemical factory.</title>
        <authorList>
            <person name="Chen K."/>
        </authorList>
    </citation>
    <scope>NUCLEOTIDE SEQUENCE [LARGE SCALE GENOMIC DNA]</scope>
    <source>
        <strain evidence="5 6">LY-1</strain>
    </source>
</reference>
<accession>A0A2T7BF53</accession>
<dbReference type="Pfam" id="PF08501">
    <property type="entry name" value="Shikimate_dh_N"/>
    <property type="match status" value="1"/>
</dbReference>
<feature type="domain" description="Shikimate dehydrogenase substrate binding N-terminal" evidence="4">
    <location>
        <begin position="6"/>
        <end position="88"/>
    </location>
</feature>
<dbReference type="RefSeq" id="WP_108686741.1">
    <property type="nucleotide sequence ID" value="NZ_QCYK01000002.1"/>
</dbReference>
<dbReference type="InterPro" id="IPR036291">
    <property type="entry name" value="NAD(P)-bd_dom_sf"/>
</dbReference>
<dbReference type="GO" id="GO:0005829">
    <property type="term" value="C:cytosol"/>
    <property type="evidence" value="ECO:0007669"/>
    <property type="project" value="TreeGrafter"/>
</dbReference>
<dbReference type="GO" id="GO:0009423">
    <property type="term" value="P:chorismate biosynthetic process"/>
    <property type="evidence" value="ECO:0007669"/>
    <property type="project" value="TreeGrafter"/>
</dbReference>
<dbReference type="InterPro" id="IPR013708">
    <property type="entry name" value="Shikimate_DH-bd_N"/>
</dbReference>
<organism evidence="5 6">
    <name type="scientific">Chitinophaga parva</name>
    <dbReference type="NCBI Taxonomy" id="2169414"/>
    <lineage>
        <taxon>Bacteria</taxon>
        <taxon>Pseudomonadati</taxon>
        <taxon>Bacteroidota</taxon>
        <taxon>Chitinophagia</taxon>
        <taxon>Chitinophagales</taxon>
        <taxon>Chitinophagaceae</taxon>
        <taxon>Chitinophaga</taxon>
    </lineage>
</organism>
<comment type="caution">
    <text evidence="5">The sequence shown here is derived from an EMBL/GenBank/DDBJ whole genome shotgun (WGS) entry which is preliminary data.</text>
</comment>
<evidence type="ECO:0000256" key="2">
    <source>
        <dbReference type="ARBA" id="ARBA00023002"/>
    </source>
</evidence>
<dbReference type="EC" id="1.1.1.25" evidence="5"/>
<dbReference type="Proteomes" id="UP000244450">
    <property type="component" value="Unassembled WGS sequence"/>
</dbReference>
<dbReference type="GO" id="GO:0009073">
    <property type="term" value="P:aromatic amino acid family biosynthetic process"/>
    <property type="evidence" value="ECO:0007669"/>
    <property type="project" value="UniProtKB-KW"/>
</dbReference>
<dbReference type="Gene3D" id="3.40.50.720">
    <property type="entry name" value="NAD(P)-binding Rossmann-like Domain"/>
    <property type="match status" value="1"/>
</dbReference>
<dbReference type="CDD" id="cd01065">
    <property type="entry name" value="NAD_bind_Shikimate_DH"/>
    <property type="match status" value="1"/>
</dbReference>
<evidence type="ECO:0000313" key="6">
    <source>
        <dbReference type="Proteomes" id="UP000244450"/>
    </source>
</evidence>
<gene>
    <name evidence="5" type="primary">aroE</name>
    <name evidence="5" type="ORF">DCC81_11295</name>
</gene>
<keyword evidence="3" id="KW-0028">Amino-acid biosynthesis</keyword>
<dbReference type="EMBL" id="QCYK01000002">
    <property type="protein sequence ID" value="PUZ24904.1"/>
    <property type="molecule type" value="Genomic_DNA"/>
</dbReference>
<protein>
    <submittedName>
        <fullName evidence="5">Shikimate dehydrogenase</fullName>
        <ecNumber evidence="5">1.1.1.25</ecNumber>
    </submittedName>
</protein>
<name>A0A2T7BF53_9BACT</name>
<dbReference type="PANTHER" id="PTHR21089:SF1">
    <property type="entry name" value="BIFUNCTIONAL 3-DEHYDROQUINATE DEHYDRATASE_SHIKIMATE DEHYDROGENASE, CHLOROPLASTIC"/>
    <property type="match status" value="1"/>
</dbReference>
<evidence type="ECO:0000313" key="5">
    <source>
        <dbReference type="EMBL" id="PUZ24904.1"/>
    </source>
</evidence>
<keyword evidence="3" id="KW-0057">Aromatic amino acid biosynthesis</keyword>
<evidence type="ECO:0000256" key="3">
    <source>
        <dbReference type="ARBA" id="ARBA00023141"/>
    </source>
</evidence>